<keyword evidence="2" id="KW-1185">Reference proteome</keyword>
<evidence type="ECO:0000313" key="2">
    <source>
        <dbReference type="Proteomes" id="UP000051155"/>
    </source>
</evidence>
<evidence type="ECO:0000313" key="1">
    <source>
        <dbReference type="EMBL" id="KRL36765.1"/>
    </source>
</evidence>
<protein>
    <submittedName>
        <fullName evidence="1">Uncharacterized protein</fullName>
    </submittedName>
</protein>
<sequence length="92" mass="10378">MLDYAFIREFMLFINKSNISTGPTEKEAINFAACYNISKRELGYIETLLSEADFTTHKPIRVENRFVNLTPGILTTAGKSALLTSKMILEVD</sequence>
<proteinExistence type="predicted"/>
<dbReference type="PATRIC" id="fig|1423812.3.peg.1134"/>
<dbReference type="RefSeq" id="WP_057737972.1">
    <property type="nucleotide sequence ID" value="NZ_AZEG01000021.1"/>
</dbReference>
<dbReference type="AlphaFoldDB" id="A0A0R1PVZ7"/>
<organism evidence="1 2">
    <name type="scientific">Liquorilactobacillus uvarum DSM 19971</name>
    <dbReference type="NCBI Taxonomy" id="1423812"/>
    <lineage>
        <taxon>Bacteria</taxon>
        <taxon>Bacillati</taxon>
        <taxon>Bacillota</taxon>
        <taxon>Bacilli</taxon>
        <taxon>Lactobacillales</taxon>
        <taxon>Lactobacillaceae</taxon>
        <taxon>Liquorilactobacillus</taxon>
    </lineage>
</organism>
<comment type="caution">
    <text evidence="1">The sequence shown here is derived from an EMBL/GenBank/DDBJ whole genome shotgun (WGS) entry which is preliminary data.</text>
</comment>
<dbReference type="EMBL" id="AZEG01000021">
    <property type="protein sequence ID" value="KRL36765.1"/>
    <property type="molecule type" value="Genomic_DNA"/>
</dbReference>
<gene>
    <name evidence="1" type="ORF">FD20_GL001065</name>
</gene>
<reference evidence="1 2" key="1">
    <citation type="journal article" date="2015" name="Genome Announc.">
        <title>Expanding the biotechnology potential of lactobacilli through comparative genomics of 213 strains and associated genera.</title>
        <authorList>
            <person name="Sun Z."/>
            <person name="Harris H.M."/>
            <person name="McCann A."/>
            <person name="Guo C."/>
            <person name="Argimon S."/>
            <person name="Zhang W."/>
            <person name="Yang X."/>
            <person name="Jeffery I.B."/>
            <person name="Cooney J.C."/>
            <person name="Kagawa T.F."/>
            <person name="Liu W."/>
            <person name="Song Y."/>
            <person name="Salvetti E."/>
            <person name="Wrobel A."/>
            <person name="Rasinkangas P."/>
            <person name="Parkhill J."/>
            <person name="Rea M.C."/>
            <person name="O'Sullivan O."/>
            <person name="Ritari J."/>
            <person name="Douillard F.P."/>
            <person name="Paul Ross R."/>
            <person name="Yang R."/>
            <person name="Briner A.E."/>
            <person name="Felis G.E."/>
            <person name="de Vos W.M."/>
            <person name="Barrangou R."/>
            <person name="Klaenhammer T.R."/>
            <person name="Caufield P.W."/>
            <person name="Cui Y."/>
            <person name="Zhang H."/>
            <person name="O'Toole P.W."/>
        </authorList>
    </citation>
    <scope>NUCLEOTIDE SEQUENCE [LARGE SCALE GENOMIC DNA]</scope>
    <source>
        <strain evidence="1 2">DSM 19971</strain>
    </source>
</reference>
<name>A0A0R1PVZ7_9LACO</name>
<dbReference type="OrthoDB" id="2296699at2"/>
<dbReference type="Proteomes" id="UP000051155">
    <property type="component" value="Unassembled WGS sequence"/>
</dbReference>
<accession>A0A0R1PVZ7</accession>